<dbReference type="InterPro" id="IPR027417">
    <property type="entry name" value="P-loop_NTPase"/>
</dbReference>
<feature type="binding site" evidence="3">
    <location>
        <begin position="123"/>
        <end position="130"/>
    </location>
    <ligand>
        <name>GTP</name>
        <dbReference type="ChEBI" id="CHEBI:37565"/>
    </ligand>
</feature>
<dbReference type="InterPro" id="IPR006689">
    <property type="entry name" value="Small_GTPase_ARF/SAR"/>
</dbReference>
<evidence type="ECO:0000256" key="4">
    <source>
        <dbReference type="PIRSR" id="PIRSR606689-2"/>
    </source>
</evidence>
<organism evidence="5 6">
    <name type="scientific">Dissostichus mawsoni</name>
    <name type="common">Antarctic cod</name>
    <dbReference type="NCBI Taxonomy" id="36200"/>
    <lineage>
        <taxon>Eukaryota</taxon>
        <taxon>Metazoa</taxon>
        <taxon>Chordata</taxon>
        <taxon>Craniata</taxon>
        <taxon>Vertebrata</taxon>
        <taxon>Euteleostomi</taxon>
        <taxon>Actinopterygii</taxon>
        <taxon>Neopterygii</taxon>
        <taxon>Teleostei</taxon>
        <taxon>Neoteleostei</taxon>
        <taxon>Acanthomorphata</taxon>
        <taxon>Eupercaria</taxon>
        <taxon>Perciformes</taxon>
        <taxon>Notothenioidei</taxon>
        <taxon>Nototheniidae</taxon>
        <taxon>Dissostichus</taxon>
    </lineage>
</organism>
<feature type="binding site" evidence="4">
    <location>
        <position position="130"/>
    </location>
    <ligand>
        <name>Mg(2+)</name>
        <dbReference type="ChEBI" id="CHEBI:18420"/>
    </ligand>
</feature>
<gene>
    <name evidence="5" type="ORF">F7725_002836</name>
</gene>
<dbReference type="SMART" id="SM00177">
    <property type="entry name" value="ARF"/>
    <property type="match status" value="1"/>
</dbReference>
<dbReference type="SMART" id="SM00178">
    <property type="entry name" value="SAR"/>
    <property type="match status" value="1"/>
</dbReference>
<dbReference type="SUPFAM" id="SSF52540">
    <property type="entry name" value="P-loop containing nucleoside triphosphate hydrolases"/>
    <property type="match status" value="1"/>
</dbReference>
<keyword evidence="4" id="KW-0460">Magnesium</keyword>
<dbReference type="PROSITE" id="PS51417">
    <property type="entry name" value="ARF"/>
    <property type="match status" value="1"/>
</dbReference>
<dbReference type="EMBL" id="JAAKFY010000014">
    <property type="protein sequence ID" value="KAF3845758.1"/>
    <property type="molecule type" value="Genomic_DNA"/>
</dbReference>
<evidence type="ECO:0000256" key="1">
    <source>
        <dbReference type="ARBA" id="ARBA00022741"/>
    </source>
</evidence>
<feature type="binding site" evidence="4">
    <location>
        <position position="147"/>
    </location>
    <ligand>
        <name>Mg(2+)</name>
        <dbReference type="ChEBI" id="CHEBI:18420"/>
    </ligand>
</feature>
<proteinExistence type="predicted"/>
<dbReference type="GO" id="GO:0003924">
    <property type="term" value="F:GTPase activity"/>
    <property type="evidence" value="ECO:0007669"/>
    <property type="project" value="InterPro"/>
</dbReference>
<dbReference type="SMART" id="SM00175">
    <property type="entry name" value="RAB"/>
    <property type="match status" value="1"/>
</dbReference>
<keyword evidence="6" id="KW-1185">Reference proteome</keyword>
<dbReference type="Pfam" id="PF00025">
    <property type="entry name" value="Arf"/>
    <property type="match status" value="1"/>
</dbReference>
<comment type="caution">
    <text evidence="5">The sequence shown here is derived from an EMBL/GenBank/DDBJ whole genome shotgun (WGS) entry which is preliminary data.</text>
</comment>
<sequence length="283" mass="30971">MGIPSLSLFAPPTALTSAAGVRSCFVLRCLHPAASLRRTNLGVSQYPSCGFKNNPAFELRPGVCPALQPNDSSFSLPSPPNPINLRKEYLTLQELNMGNQLTEIAPNPPFLPSFQSLHIVVIGLDSAGKTALLYRLKLREFVETIPTKGFNMERIKVSMGNSKSNSTTLQSYTRRTDGLVFVVDSAESERMEEAKVELHRIARSAENQGVPLLVLANKQDLDGAASAAEVEKVLALHELSSSTLLHTQGCSALDGQGLQPGLEKLYEMILKRKKMLRNSKKKR</sequence>
<dbReference type="GO" id="GO:0005525">
    <property type="term" value="F:GTP binding"/>
    <property type="evidence" value="ECO:0007669"/>
    <property type="project" value="UniProtKB-KW"/>
</dbReference>
<protein>
    <recommendedName>
        <fullName evidence="7">ADP-ribosylation factor-like protein 4D</fullName>
    </recommendedName>
</protein>
<evidence type="ECO:0000256" key="3">
    <source>
        <dbReference type="PIRSR" id="PIRSR606689-1"/>
    </source>
</evidence>
<dbReference type="OrthoDB" id="2011769at2759"/>
<evidence type="ECO:0000256" key="2">
    <source>
        <dbReference type="ARBA" id="ARBA00023134"/>
    </source>
</evidence>
<dbReference type="PANTHER" id="PTHR11711">
    <property type="entry name" value="ADP RIBOSYLATION FACTOR-RELATED"/>
    <property type="match status" value="1"/>
</dbReference>
<dbReference type="InterPro" id="IPR024156">
    <property type="entry name" value="Small_GTPase_ARF"/>
</dbReference>
<keyword evidence="1 3" id="KW-0547">Nucleotide-binding</keyword>
<keyword evidence="4" id="KW-0479">Metal-binding</keyword>
<evidence type="ECO:0000313" key="5">
    <source>
        <dbReference type="EMBL" id="KAF3845758.1"/>
    </source>
</evidence>
<name>A0A7J5YBN7_DISMA</name>
<feature type="binding site" evidence="3">
    <location>
        <begin position="217"/>
        <end position="220"/>
    </location>
    <ligand>
        <name>GTP</name>
        <dbReference type="ChEBI" id="CHEBI:37565"/>
    </ligand>
</feature>
<dbReference type="Gene3D" id="3.40.50.300">
    <property type="entry name" value="P-loop containing nucleotide triphosphate hydrolases"/>
    <property type="match status" value="1"/>
</dbReference>
<keyword evidence="2 3" id="KW-0342">GTP-binding</keyword>
<dbReference type="Proteomes" id="UP000518266">
    <property type="component" value="Unassembled WGS sequence"/>
</dbReference>
<accession>A0A7J5YBN7</accession>
<evidence type="ECO:0000313" key="6">
    <source>
        <dbReference type="Proteomes" id="UP000518266"/>
    </source>
</evidence>
<evidence type="ECO:0008006" key="7">
    <source>
        <dbReference type="Google" id="ProtNLM"/>
    </source>
</evidence>
<reference evidence="5 6" key="1">
    <citation type="submission" date="2020-03" db="EMBL/GenBank/DDBJ databases">
        <title>Dissostichus mawsoni Genome sequencing and assembly.</title>
        <authorList>
            <person name="Park H."/>
        </authorList>
    </citation>
    <scope>NUCLEOTIDE SEQUENCE [LARGE SCALE GENOMIC DNA]</scope>
    <source>
        <strain evidence="5">DM0001</strain>
        <tissue evidence="5">Muscle</tissue>
    </source>
</reference>
<dbReference type="AlphaFoldDB" id="A0A7J5YBN7"/>
<dbReference type="GO" id="GO:0046872">
    <property type="term" value="F:metal ion binding"/>
    <property type="evidence" value="ECO:0007669"/>
    <property type="project" value="UniProtKB-KW"/>
</dbReference>